<evidence type="ECO:0000256" key="1">
    <source>
        <dbReference type="ARBA" id="ARBA00022450"/>
    </source>
</evidence>
<reference evidence="4 5" key="1">
    <citation type="submission" date="2020-08" db="EMBL/GenBank/DDBJ databases">
        <title>A Genomic Blueprint of the Chicken Gut Microbiome.</title>
        <authorList>
            <person name="Gilroy R."/>
            <person name="Ravi A."/>
            <person name="Getino M."/>
            <person name="Pursley I."/>
            <person name="Horton D.L."/>
            <person name="Alikhan N.-F."/>
            <person name="Baker D."/>
            <person name="Gharbi K."/>
            <person name="Hall N."/>
            <person name="Watson M."/>
            <person name="Adriaenssens E.M."/>
            <person name="Foster-Nyarko E."/>
            <person name="Jarju S."/>
            <person name="Secka A."/>
            <person name="Antonio M."/>
            <person name="Oren A."/>
            <person name="Chaudhuri R."/>
            <person name="La Ragione R.M."/>
            <person name="Hildebrand F."/>
            <person name="Pallen M.J."/>
        </authorList>
    </citation>
    <scope>NUCLEOTIDE SEQUENCE [LARGE SCALE GENOMIC DNA]</scope>
    <source>
        <strain evidence="4 5">Sa1YVA6</strain>
    </source>
</reference>
<protein>
    <submittedName>
        <fullName evidence="4">Acyl carrier protein</fullName>
    </submittedName>
</protein>
<dbReference type="EMBL" id="JACSPW010000007">
    <property type="protein sequence ID" value="MBD8033183.1"/>
    <property type="molecule type" value="Genomic_DNA"/>
</dbReference>
<dbReference type="RefSeq" id="WP_191703756.1">
    <property type="nucleotide sequence ID" value="NZ_JACSPW010000007.1"/>
</dbReference>
<dbReference type="Pfam" id="PF00550">
    <property type="entry name" value="PP-binding"/>
    <property type="match status" value="1"/>
</dbReference>
<keyword evidence="1" id="KW-0596">Phosphopantetheine</keyword>
<keyword evidence="2" id="KW-0597">Phosphoprotein</keyword>
<evidence type="ECO:0000313" key="4">
    <source>
        <dbReference type="EMBL" id="MBD8033183.1"/>
    </source>
</evidence>
<dbReference type="SUPFAM" id="SSF47336">
    <property type="entry name" value="ACP-like"/>
    <property type="match status" value="1"/>
</dbReference>
<name>A0ABR8XML8_9BACL</name>
<dbReference type="PROSITE" id="PS00012">
    <property type="entry name" value="PHOSPHOPANTETHEINE"/>
    <property type="match status" value="1"/>
</dbReference>
<evidence type="ECO:0000256" key="2">
    <source>
        <dbReference type="ARBA" id="ARBA00022553"/>
    </source>
</evidence>
<proteinExistence type="predicted"/>
<dbReference type="InterPro" id="IPR036736">
    <property type="entry name" value="ACP-like_sf"/>
</dbReference>
<dbReference type="Proteomes" id="UP000600565">
    <property type="component" value="Unassembled WGS sequence"/>
</dbReference>
<gene>
    <name evidence="4" type="ORF">H9632_08895</name>
</gene>
<evidence type="ECO:0000259" key="3">
    <source>
        <dbReference type="PROSITE" id="PS50075"/>
    </source>
</evidence>
<keyword evidence="5" id="KW-1185">Reference proteome</keyword>
<sequence length="84" mass="9474">MAIQTDFTIEQLRAFVASYVTEPIDTISDEDYLLDVGIDSITMMTIVEELRQKGFPLTFIQLADNPTIKAWHALIKEYAADYGG</sequence>
<evidence type="ECO:0000313" key="5">
    <source>
        <dbReference type="Proteomes" id="UP000600565"/>
    </source>
</evidence>
<comment type="caution">
    <text evidence="4">The sequence shown here is derived from an EMBL/GenBank/DDBJ whole genome shotgun (WGS) entry which is preliminary data.</text>
</comment>
<organism evidence="4 5">
    <name type="scientific">Solibacillus merdavium</name>
    <dbReference type="NCBI Taxonomy" id="2762218"/>
    <lineage>
        <taxon>Bacteria</taxon>
        <taxon>Bacillati</taxon>
        <taxon>Bacillota</taxon>
        <taxon>Bacilli</taxon>
        <taxon>Bacillales</taxon>
        <taxon>Caryophanaceae</taxon>
        <taxon>Solibacillus</taxon>
    </lineage>
</organism>
<dbReference type="Gene3D" id="1.10.1200.10">
    <property type="entry name" value="ACP-like"/>
    <property type="match status" value="1"/>
</dbReference>
<dbReference type="InterPro" id="IPR006162">
    <property type="entry name" value="Ppantetheine_attach_site"/>
</dbReference>
<dbReference type="InterPro" id="IPR009081">
    <property type="entry name" value="PP-bd_ACP"/>
</dbReference>
<feature type="domain" description="Carrier" evidence="3">
    <location>
        <begin position="3"/>
        <end position="79"/>
    </location>
</feature>
<dbReference type="PROSITE" id="PS50075">
    <property type="entry name" value="CARRIER"/>
    <property type="match status" value="1"/>
</dbReference>
<accession>A0ABR8XML8</accession>